<keyword evidence="3 8" id="KW-0349">Heme</keyword>
<dbReference type="InterPro" id="IPR002401">
    <property type="entry name" value="Cyt_P450_E_grp-I"/>
</dbReference>
<evidence type="ECO:0000256" key="10">
    <source>
        <dbReference type="SAM" id="Phobius"/>
    </source>
</evidence>
<evidence type="ECO:0000256" key="9">
    <source>
        <dbReference type="RuleBase" id="RU000461"/>
    </source>
</evidence>
<keyword evidence="10" id="KW-1133">Transmembrane helix</keyword>
<dbReference type="CDD" id="cd11058">
    <property type="entry name" value="CYP60B-like"/>
    <property type="match status" value="1"/>
</dbReference>
<keyword evidence="10" id="KW-0812">Transmembrane</keyword>
<evidence type="ECO:0000256" key="7">
    <source>
        <dbReference type="ARBA" id="ARBA00023033"/>
    </source>
</evidence>
<accession>A0A8J8W270</accession>
<keyword evidence="7 9" id="KW-0503">Monooxygenase</keyword>
<dbReference type="Gene3D" id="1.10.630.10">
    <property type="entry name" value="Cytochrome P450"/>
    <property type="match status" value="1"/>
</dbReference>
<dbReference type="OrthoDB" id="1470350at2759"/>
<feature type="transmembrane region" description="Helical" evidence="10">
    <location>
        <begin position="6"/>
        <end position="25"/>
    </location>
</feature>
<comment type="similarity">
    <text evidence="2 9">Belongs to the cytochrome P450 family.</text>
</comment>
<dbReference type="InterPro" id="IPR050121">
    <property type="entry name" value="Cytochrome_P450_monoxygenase"/>
</dbReference>
<sequence length="609" mass="68145">MSFDVLAWGAVATALTLSAVLYKVVYELYWSPFARFPGPKLWAITPIPSQWSVVKGYNHLDVLALHEQYGPVVRLGPRELAFFTARAFRDVHSSRPGGCLPKDPSTYSPTPNGVDNVVTTLNQVVHARQRRLLAPAFSERALKEQEGLIMGYIDTLIAKLRAQVQQGSPVVDMKDWFNFTLFDITGDLMFGQSFDCLRDSQLHSWIGLTFASVQYLSINAAARQFPLVSTALDAMIPKHLKQQSVDHFNLTAHRVDHRLESNTARPDFISAFLQNGLGNTNDHDEKTTKTISRAELHANAFILIIAGSETTATLLSGCVFLLCSHSEVMRRLVAEVRSSFRSADQITFESTAGLPYLGAVIEESLRMYPPVANTAYRRVPAGGLDINGEFVPEGARVGCHHYASNRSSANFALPHDFVPERWLGTDSRFVNDKRDVLQPFSLGPRGCIGRPLAYCEMRSILCKLFYNFDISLYPESKDWIDQQAFTVWKKPRLAGPPCSKVRHVRADHPKRISRNRPSLPDIDDPIVKHTTTNMHTNYLPNHDVHNHPDPANTRKPWYHHSNLTCDSVTMRPNDQSSLFPVQPAELENVGTVGSLFSGDGESSAQIPRR</sequence>
<evidence type="ECO:0000256" key="8">
    <source>
        <dbReference type="PIRSR" id="PIRSR602401-1"/>
    </source>
</evidence>
<keyword evidence="10" id="KW-0472">Membrane</keyword>
<keyword evidence="12" id="KW-1185">Reference proteome</keyword>
<dbReference type="GO" id="GO:0043386">
    <property type="term" value="P:mycotoxin biosynthetic process"/>
    <property type="evidence" value="ECO:0007669"/>
    <property type="project" value="UniProtKB-ARBA"/>
</dbReference>
<dbReference type="PROSITE" id="PS00086">
    <property type="entry name" value="CYTOCHROME_P450"/>
    <property type="match status" value="1"/>
</dbReference>
<dbReference type="AlphaFoldDB" id="A0A8J8W270"/>
<dbReference type="SUPFAM" id="SSF48264">
    <property type="entry name" value="Cytochrome P450"/>
    <property type="match status" value="1"/>
</dbReference>
<name>A0A8J8W270_9EURO</name>
<dbReference type="EMBL" id="WIWV01000038">
    <property type="protein sequence ID" value="KAF7716562.1"/>
    <property type="molecule type" value="Genomic_DNA"/>
</dbReference>
<keyword evidence="5 9" id="KW-0560">Oxidoreductase</keyword>
<dbReference type="InterPro" id="IPR001128">
    <property type="entry name" value="Cyt_P450"/>
</dbReference>
<dbReference type="InterPro" id="IPR017972">
    <property type="entry name" value="Cyt_P450_CS"/>
</dbReference>
<dbReference type="PRINTS" id="PR00385">
    <property type="entry name" value="P450"/>
</dbReference>
<comment type="caution">
    <text evidence="11">The sequence shown here is derived from an EMBL/GenBank/DDBJ whole genome shotgun (WGS) entry which is preliminary data.</text>
</comment>
<dbReference type="GO" id="GO:0016705">
    <property type="term" value="F:oxidoreductase activity, acting on paired donors, with incorporation or reduction of molecular oxygen"/>
    <property type="evidence" value="ECO:0007669"/>
    <property type="project" value="InterPro"/>
</dbReference>
<keyword evidence="6 8" id="KW-0408">Iron</keyword>
<evidence type="ECO:0000313" key="11">
    <source>
        <dbReference type="EMBL" id="KAF7716562.1"/>
    </source>
</evidence>
<evidence type="ECO:0000256" key="5">
    <source>
        <dbReference type="ARBA" id="ARBA00023002"/>
    </source>
</evidence>
<protein>
    <submittedName>
        <fullName evidence="11">Uncharacterized protein</fullName>
    </submittedName>
</protein>
<keyword evidence="4 8" id="KW-0479">Metal-binding</keyword>
<dbReference type="GO" id="GO:0004497">
    <property type="term" value="F:monooxygenase activity"/>
    <property type="evidence" value="ECO:0007669"/>
    <property type="project" value="UniProtKB-KW"/>
</dbReference>
<proteinExistence type="inferred from homology"/>
<dbReference type="PANTHER" id="PTHR24305">
    <property type="entry name" value="CYTOCHROME P450"/>
    <property type="match status" value="1"/>
</dbReference>
<feature type="binding site" description="axial binding residue" evidence="8">
    <location>
        <position position="447"/>
    </location>
    <ligand>
        <name>heme</name>
        <dbReference type="ChEBI" id="CHEBI:30413"/>
    </ligand>
    <ligandPart>
        <name>Fe</name>
        <dbReference type="ChEBI" id="CHEBI:18248"/>
    </ligandPart>
</feature>
<reference evidence="11" key="1">
    <citation type="journal article" date="2020" name="Front. Microbiol.">
        <title>Gene regulatory networks of Penicillium echinulatum 2HH and Penicillium oxalicum 114-2 inferred by a computational biology approach.</title>
        <authorList>
            <person name="Lenz A.R."/>
            <person name="Galan-Vasquez E."/>
            <person name="Balbinot E."/>
            <person name="De Abreu F.P."/>
            <person name="De Oliveira N.S."/>
            <person name="Da Rosa L.O."/>
            <person name="De Avila E Silva S."/>
            <person name="Camassola M."/>
            <person name="Dillon A.J.P."/>
            <person name="Perez-Rueda E."/>
        </authorList>
    </citation>
    <scope>NUCLEOTIDE SEQUENCE</scope>
    <source>
        <strain evidence="11">S1M29</strain>
    </source>
</reference>
<evidence type="ECO:0000256" key="2">
    <source>
        <dbReference type="ARBA" id="ARBA00010617"/>
    </source>
</evidence>
<dbReference type="PRINTS" id="PR00463">
    <property type="entry name" value="EP450I"/>
</dbReference>
<dbReference type="PANTHER" id="PTHR24305:SF210">
    <property type="entry name" value="CYTOCHROME P450 MONOOXYGENASE ASQL-RELATED"/>
    <property type="match status" value="1"/>
</dbReference>
<evidence type="ECO:0000313" key="12">
    <source>
        <dbReference type="Proteomes" id="UP000631181"/>
    </source>
</evidence>
<comment type="cofactor">
    <cofactor evidence="1 8">
        <name>heme</name>
        <dbReference type="ChEBI" id="CHEBI:30413"/>
    </cofactor>
</comment>
<organism evidence="11 12">
    <name type="scientific">Penicillium ucsense</name>
    <dbReference type="NCBI Taxonomy" id="2839758"/>
    <lineage>
        <taxon>Eukaryota</taxon>
        <taxon>Fungi</taxon>
        <taxon>Dikarya</taxon>
        <taxon>Ascomycota</taxon>
        <taxon>Pezizomycotina</taxon>
        <taxon>Eurotiomycetes</taxon>
        <taxon>Eurotiomycetidae</taxon>
        <taxon>Eurotiales</taxon>
        <taxon>Aspergillaceae</taxon>
        <taxon>Penicillium</taxon>
    </lineage>
</organism>
<gene>
    <name evidence="11" type="ORF">PECM_005317</name>
</gene>
<dbReference type="Proteomes" id="UP000631181">
    <property type="component" value="Unassembled WGS sequence"/>
</dbReference>
<dbReference type="Pfam" id="PF00067">
    <property type="entry name" value="p450"/>
    <property type="match status" value="1"/>
</dbReference>
<dbReference type="GO" id="GO:0005506">
    <property type="term" value="F:iron ion binding"/>
    <property type="evidence" value="ECO:0007669"/>
    <property type="project" value="InterPro"/>
</dbReference>
<dbReference type="InterPro" id="IPR036396">
    <property type="entry name" value="Cyt_P450_sf"/>
</dbReference>
<evidence type="ECO:0000256" key="1">
    <source>
        <dbReference type="ARBA" id="ARBA00001971"/>
    </source>
</evidence>
<evidence type="ECO:0000256" key="3">
    <source>
        <dbReference type="ARBA" id="ARBA00022617"/>
    </source>
</evidence>
<evidence type="ECO:0000256" key="4">
    <source>
        <dbReference type="ARBA" id="ARBA00022723"/>
    </source>
</evidence>
<dbReference type="GO" id="GO:0020037">
    <property type="term" value="F:heme binding"/>
    <property type="evidence" value="ECO:0007669"/>
    <property type="project" value="InterPro"/>
</dbReference>
<evidence type="ECO:0000256" key="6">
    <source>
        <dbReference type="ARBA" id="ARBA00023004"/>
    </source>
</evidence>